<feature type="region of interest" description="Disordered" evidence="4">
    <location>
        <begin position="58"/>
        <end position="80"/>
    </location>
</feature>
<dbReference type="GO" id="GO:0005524">
    <property type="term" value="F:ATP binding"/>
    <property type="evidence" value="ECO:0007669"/>
    <property type="project" value="UniProtKB-KW"/>
</dbReference>
<evidence type="ECO:0000256" key="3">
    <source>
        <dbReference type="SAM" id="Coils"/>
    </source>
</evidence>
<keyword evidence="3" id="KW-0175">Coiled coil</keyword>
<dbReference type="InterPro" id="IPR029033">
    <property type="entry name" value="His_PPase_superfam"/>
</dbReference>
<dbReference type="AlphaFoldDB" id="A0A9N8WCF3"/>
<keyword evidence="1" id="KW-0547">Nucleotide-binding</keyword>
<keyword evidence="2" id="KW-0067">ATP-binding</keyword>
<dbReference type="FunFam" id="3.40.50.300:FF:000644">
    <property type="entry name" value="GpmB, Fructose-2,6-bisphosphatase"/>
    <property type="match status" value="1"/>
</dbReference>
<feature type="region of interest" description="Disordered" evidence="4">
    <location>
        <begin position="1"/>
        <end position="28"/>
    </location>
</feature>
<evidence type="ECO:0000313" key="7">
    <source>
        <dbReference type="Proteomes" id="UP000789570"/>
    </source>
</evidence>
<dbReference type="GO" id="GO:0003873">
    <property type="term" value="F:6-phosphofructo-2-kinase activity"/>
    <property type="evidence" value="ECO:0007669"/>
    <property type="project" value="InterPro"/>
</dbReference>
<dbReference type="GO" id="GO:0006000">
    <property type="term" value="P:fructose metabolic process"/>
    <property type="evidence" value="ECO:0007669"/>
    <property type="project" value="InterPro"/>
</dbReference>
<dbReference type="OrthoDB" id="267323at2759"/>
<name>A0A9N8WCF3_9GLOM</name>
<sequence>MALNQSDGVVTPNTLTGRSMNNAGDDGAAKRLKHNYASKRSSTWEKLGSKIISKHQLMSSYQRQQRRGNNSDVEESDEIEPLSPVFQRPLFRSRKYSLDLPGIVTSKLTQEQPLKHGIGSKLVVVMTGLPARGKSYIVKKLKRYLSWLQYDTKVFNVGNLRRNTAQLIKNGSHSYSFFDPANESAKKVREQLAMDCLDELIDWLNKGGRIGIHDATNSTLERRRKILERCQREPTIKVLFIESICDDRKVLESNMRLKLSGPDYKNMDPEVALSDFRKRVANYEKAYETISEEEEKADMQYCKLINVGKKIIAHNIQGYLSGQCIFYLMNFNLADRQIWLSRHGESTDNVIGKIGGDSPLSERGRKFGACLSRFIYTQKRLFRKKQMDDYHAASSSSLPAFVPSVRNFLVWTSMLKRTIETVENFDQTEFDVMGQCEDMSYREIEAKYPKEYKERINNKLYFRYPGMGGESYLDVIHRVNPLIVELERMTDDILIVTHKVVLRILLAYFLDVEKEKVPNMEVPLHTIYCLQPKPYGTELKKWKYDEEKDDFFPVEY</sequence>
<dbReference type="Gene3D" id="3.40.50.1240">
    <property type="entry name" value="Phosphoglycerate mutase-like"/>
    <property type="match status" value="1"/>
</dbReference>
<organism evidence="6 7">
    <name type="scientific">Funneliformis caledonium</name>
    <dbReference type="NCBI Taxonomy" id="1117310"/>
    <lineage>
        <taxon>Eukaryota</taxon>
        <taxon>Fungi</taxon>
        <taxon>Fungi incertae sedis</taxon>
        <taxon>Mucoromycota</taxon>
        <taxon>Glomeromycotina</taxon>
        <taxon>Glomeromycetes</taxon>
        <taxon>Glomerales</taxon>
        <taxon>Glomeraceae</taxon>
        <taxon>Funneliformis</taxon>
    </lineage>
</organism>
<proteinExistence type="predicted"/>
<dbReference type="InterPro" id="IPR027417">
    <property type="entry name" value="P-loop_NTPase"/>
</dbReference>
<protein>
    <submittedName>
        <fullName evidence="6">4490_t:CDS:1</fullName>
    </submittedName>
</protein>
<feature type="compositionally biased region" description="Polar residues" evidence="4">
    <location>
        <begin position="58"/>
        <end position="71"/>
    </location>
</feature>
<dbReference type="InterPro" id="IPR001345">
    <property type="entry name" value="PG/BPGM_mutase_AS"/>
</dbReference>
<evidence type="ECO:0000259" key="5">
    <source>
        <dbReference type="Pfam" id="PF01591"/>
    </source>
</evidence>
<dbReference type="CDD" id="cd07067">
    <property type="entry name" value="HP_PGM_like"/>
    <property type="match status" value="1"/>
</dbReference>
<dbReference type="PANTHER" id="PTHR10606">
    <property type="entry name" value="6-PHOSPHOFRUCTO-2-KINASE/FRUCTOSE-2,6-BISPHOSPHATASE"/>
    <property type="match status" value="1"/>
</dbReference>
<dbReference type="Pfam" id="PF00300">
    <property type="entry name" value="His_Phos_1"/>
    <property type="match status" value="1"/>
</dbReference>
<dbReference type="InterPro" id="IPR013079">
    <property type="entry name" value="6Phosfructo_kin"/>
</dbReference>
<feature type="domain" description="6-phosphofructo-2-kinase" evidence="5">
    <location>
        <begin position="119"/>
        <end position="334"/>
    </location>
</feature>
<dbReference type="GO" id="GO:0005829">
    <property type="term" value="C:cytosol"/>
    <property type="evidence" value="ECO:0007669"/>
    <property type="project" value="TreeGrafter"/>
</dbReference>
<evidence type="ECO:0000256" key="1">
    <source>
        <dbReference type="ARBA" id="ARBA00022741"/>
    </source>
</evidence>
<feature type="compositionally biased region" description="Polar residues" evidence="4">
    <location>
        <begin position="1"/>
        <end position="22"/>
    </location>
</feature>
<dbReference type="InterPro" id="IPR013078">
    <property type="entry name" value="His_Pase_superF_clade-1"/>
</dbReference>
<reference evidence="6" key="1">
    <citation type="submission" date="2021-06" db="EMBL/GenBank/DDBJ databases">
        <authorList>
            <person name="Kallberg Y."/>
            <person name="Tangrot J."/>
            <person name="Rosling A."/>
        </authorList>
    </citation>
    <scope>NUCLEOTIDE SEQUENCE</scope>
    <source>
        <strain evidence="6">UK204</strain>
    </source>
</reference>
<gene>
    <name evidence="6" type="ORF">FCALED_LOCUS2788</name>
</gene>
<dbReference type="EMBL" id="CAJVPQ010000448">
    <property type="protein sequence ID" value="CAG8482505.1"/>
    <property type="molecule type" value="Genomic_DNA"/>
</dbReference>
<evidence type="ECO:0000313" key="6">
    <source>
        <dbReference type="EMBL" id="CAG8482505.1"/>
    </source>
</evidence>
<dbReference type="SUPFAM" id="SSF52540">
    <property type="entry name" value="P-loop containing nucleoside triphosphate hydrolases"/>
    <property type="match status" value="1"/>
</dbReference>
<dbReference type="PROSITE" id="PS00175">
    <property type="entry name" value="PG_MUTASE"/>
    <property type="match status" value="1"/>
</dbReference>
<evidence type="ECO:0000256" key="4">
    <source>
        <dbReference type="SAM" id="MobiDB-lite"/>
    </source>
</evidence>
<dbReference type="PRINTS" id="PR00991">
    <property type="entry name" value="6PFRUCTKNASE"/>
</dbReference>
<evidence type="ECO:0000256" key="2">
    <source>
        <dbReference type="ARBA" id="ARBA00022840"/>
    </source>
</evidence>
<dbReference type="SMART" id="SM00855">
    <property type="entry name" value="PGAM"/>
    <property type="match status" value="1"/>
</dbReference>
<feature type="coiled-coil region" evidence="3">
    <location>
        <begin position="273"/>
        <end position="300"/>
    </location>
</feature>
<dbReference type="Proteomes" id="UP000789570">
    <property type="component" value="Unassembled WGS sequence"/>
</dbReference>
<dbReference type="InterPro" id="IPR003094">
    <property type="entry name" value="6Pfruct_kin"/>
</dbReference>
<accession>A0A9N8WCF3</accession>
<dbReference type="Gene3D" id="3.40.50.300">
    <property type="entry name" value="P-loop containing nucleotide triphosphate hydrolases"/>
    <property type="match status" value="1"/>
</dbReference>
<dbReference type="PIRSF" id="PIRSF000709">
    <property type="entry name" value="6PFK_2-Ptase"/>
    <property type="match status" value="1"/>
</dbReference>
<dbReference type="SUPFAM" id="SSF53254">
    <property type="entry name" value="Phosphoglycerate mutase-like"/>
    <property type="match status" value="1"/>
</dbReference>
<dbReference type="Pfam" id="PF01591">
    <property type="entry name" value="6PF2K"/>
    <property type="match status" value="1"/>
</dbReference>
<dbReference type="GO" id="GO:0006003">
    <property type="term" value="P:fructose 2,6-bisphosphate metabolic process"/>
    <property type="evidence" value="ECO:0007669"/>
    <property type="project" value="InterPro"/>
</dbReference>
<comment type="caution">
    <text evidence="6">The sequence shown here is derived from an EMBL/GenBank/DDBJ whole genome shotgun (WGS) entry which is preliminary data.</text>
</comment>
<keyword evidence="7" id="KW-1185">Reference proteome</keyword>
<dbReference type="PANTHER" id="PTHR10606:SF32">
    <property type="entry name" value="6-PHOSPHOFRUCTO-2-KINASE 1"/>
    <property type="match status" value="1"/>
</dbReference>